<feature type="domain" description="TMC" evidence="8">
    <location>
        <begin position="586"/>
        <end position="692"/>
    </location>
</feature>
<evidence type="ECO:0000256" key="3">
    <source>
        <dbReference type="ARBA" id="ARBA00022692"/>
    </source>
</evidence>
<name>A0A2J7QE88_9NEOP</name>
<evidence type="ECO:0000256" key="4">
    <source>
        <dbReference type="ARBA" id="ARBA00022989"/>
    </source>
</evidence>
<evidence type="ECO:0000313" key="9">
    <source>
        <dbReference type="EMBL" id="PNF26902.1"/>
    </source>
</evidence>
<dbReference type="AlphaFoldDB" id="A0A2J7QE88"/>
<comment type="subcellular location">
    <subcellularLocation>
        <location evidence="1">Membrane</location>
        <topology evidence="1">Multi-pass membrane protein</topology>
    </subcellularLocation>
</comment>
<feature type="transmembrane region" description="Helical" evidence="7">
    <location>
        <begin position="555"/>
        <end position="580"/>
    </location>
</feature>
<evidence type="ECO:0000256" key="6">
    <source>
        <dbReference type="SAM" id="MobiDB-lite"/>
    </source>
</evidence>
<sequence>MSRYSGYNSREDVHMEILQDAESQQQQDSRRLDHHSMTGGRKAEHGMVPQHSMSSKGSAQYQFNPQNNRILTQPSVSRTLSRHQHWPVPSLQDVINGLPSRNMGDLFSPGEGTPHIPLLCHAANQESEEHHVAQIVSEMEKDVTLMGDNPLSEQLRMETLREMPESLTIKRTIKRKLVKSVSQKSKHTPLSVWKRLKYRLSISLEKFSVAIRNLLYILELWYSSLKTIEGHFGSGVATYFRFLRLLFLLNTVVFVISFGFIVIPQLLYRLHKPVEASQNDTGSSLYDMASVFFTPSDLDSVFRLYEENNSTRHIVTPVPVTTQNWKLPPSGKYRPQVKSNAYTPNADFSIGNIFTGEGFFTDTALYYGHYTNESVNLVLGQTYSIPAAYFFTVLACYLVMFVVLSVSMARSYRRTFIENEGDIKSMFAQKVFCAWDFSTATNEAAALKSKSIYNELKELLGDIKKEVAELSWQGKCFLLAVRISLNIFIALVLASTGFIIWFLLREETRVTDTATANHGATMIMPVIITVIMIVAPVLFSWMARLEDYSNPRTALFVTLTRTFLMEMVVIGVVVAFWLTFKKNSECWETSLGQEVYRLVITDFLLAVVGTSLAEFVRFQIYKLMWKKIGGPEFDIARNTLNIIYNQTLFFVGLYFSPLLAFIVVLKMFITFYVKKLGLLNNCQPSARPWRAAQTHTLFLVLSFVAALVVLILLGYIFTQVESSNCGPFRTYGHPYELILDVFQIQNEDNGFLQFIRFLTKPGVTAGILLAMCVGVYYLRAKSHAHKSMVHLLREMLVLEAKDKEFLLHSISKVTEGQWLAHLRTEKRMAGNSNLREQ</sequence>
<feature type="non-terminal residue" evidence="9">
    <location>
        <position position="837"/>
    </location>
</feature>
<dbReference type="GO" id="GO:0005886">
    <property type="term" value="C:plasma membrane"/>
    <property type="evidence" value="ECO:0007669"/>
    <property type="project" value="InterPro"/>
</dbReference>
<feature type="transmembrane region" description="Helical" evidence="7">
    <location>
        <begin position="523"/>
        <end position="543"/>
    </location>
</feature>
<dbReference type="GO" id="GO:0008381">
    <property type="term" value="F:mechanosensitive monoatomic ion channel activity"/>
    <property type="evidence" value="ECO:0007669"/>
    <property type="project" value="TreeGrafter"/>
</dbReference>
<evidence type="ECO:0000259" key="8">
    <source>
        <dbReference type="Pfam" id="PF07810"/>
    </source>
</evidence>
<comment type="similarity">
    <text evidence="2">Belongs to the TMC family.</text>
</comment>
<dbReference type="PANTHER" id="PTHR23302:SF43">
    <property type="entry name" value="TMC DOMAIN-CONTAINING PROTEIN"/>
    <property type="match status" value="1"/>
</dbReference>
<dbReference type="EMBL" id="NEVH01015318">
    <property type="protein sequence ID" value="PNF26905.1"/>
    <property type="molecule type" value="Genomic_DNA"/>
</dbReference>
<evidence type="ECO:0000256" key="1">
    <source>
        <dbReference type="ARBA" id="ARBA00004141"/>
    </source>
</evidence>
<evidence type="ECO:0000256" key="2">
    <source>
        <dbReference type="ARBA" id="ARBA00006510"/>
    </source>
</evidence>
<dbReference type="PANTHER" id="PTHR23302">
    <property type="entry name" value="TRANSMEMBRANE CHANNEL-RELATED"/>
    <property type="match status" value="1"/>
</dbReference>
<feature type="transmembrane region" description="Helical" evidence="7">
    <location>
        <begin position="757"/>
        <end position="778"/>
    </location>
</feature>
<protein>
    <recommendedName>
        <fullName evidence="8">TMC domain-containing protein</fullName>
    </recommendedName>
</protein>
<feature type="compositionally biased region" description="Polar residues" evidence="6">
    <location>
        <begin position="51"/>
        <end position="61"/>
    </location>
</feature>
<proteinExistence type="inferred from homology"/>
<dbReference type="InterPro" id="IPR012496">
    <property type="entry name" value="TMC_dom"/>
</dbReference>
<keyword evidence="4 7" id="KW-1133">Transmembrane helix</keyword>
<feature type="transmembrane region" description="Helical" evidence="7">
    <location>
        <begin position="245"/>
        <end position="267"/>
    </location>
</feature>
<organism evidence="9 10">
    <name type="scientific">Cryptotermes secundus</name>
    <dbReference type="NCBI Taxonomy" id="105785"/>
    <lineage>
        <taxon>Eukaryota</taxon>
        <taxon>Metazoa</taxon>
        <taxon>Ecdysozoa</taxon>
        <taxon>Arthropoda</taxon>
        <taxon>Hexapoda</taxon>
        <taxon>Insecta</taxon>
        <taxon>Pterygota</taxon>
        <taxon>Neoptera</taxon>
        <taxon>Polyneoptera</taxon>
        <taxon>Dictyoptera</taxon>
        <taxon>Blattodea</taxon>
        <taxon>Blattoidea</taxon>
        <taxon>Termitoidae</taxon>
        <taxon>Kalotermitidae</taxon>
        <taxon>Cryptotermitinae</taxon>
        <taxon>Cryptotermes</taxon>
    </lineage>
</organism>
<dbReference type="InterPro" id="IPR038900">
    <property type="entry name" value="TMC"/>
</dbReference>
<feature type="transmembrane region" description="Helical" evidence="7">
    <location>
        <begin position="483"/>
        <end position="503"/>
    </location>
</feature>
<feature type="region of interest" description="Disordered" evidence="6">
    <location>
        <begin position="21"/>
        <end position="61"/>
    </location>
</feature>
<dbReference type="Pfam" id="PF07810">
    <property type="entry name" value="TMC"/>
    <property type="match status" value="1"/>
</dbReference>
<reference evidence="9 10" key="1">
    <citation type="submission" date="2017-12" db="EMBL/GenBank/DDBJ databases">
        <title>Hemimetabolous genomes reveal molecular basis of termite eusociality.</title>
        <authorList>
            <person name="Harrison M.C."/>
            <person name="Jongepier E."/>
            <person name="Robertson H.M."/>
            <person name="Arning N."/>
            <person name="Bitard-Feildel T."/>
            <person name="Chao H."/>
            <person name="Childers C.P."/>
            <person name="Dinh H."/>
            <person name="Doddapaneni H."/>
            <person name="Dugan S."/>
            <person name="Gowin J."/>
            <person name="Greiner C."/>
            <person name="Han Y."/>
            <person name="Hu H."/>
            <person name="Hughes D.S.T."/>
            <person name="Huylmans A.-K."/>
            <person name="Kemena C."/>
            <person name="Kremer L.P.M."/>
            <person name="Lee S.L."/>
            <person name="Lopez-Ezquerra A."/>
            <person name="Mallet L."/>
            <person name="Monroy-Kuhn J.M."/>
            <person name="Moser A."/>
            <person name="Murali S.C."/>
            <person name="Muzny D.M."/>
            <person name="Otani S."/>
            <person name="Piulachs M.-D."/>
            <person name="Poelchau M."/>
            <person name="Qu J."/>
            <person name="Schaub F."/>
            <person name="Wada-Katsumata A."/>
            <person name="Worley K.C."/>
            <person name="Xie Q."/>
            <person name="Ylla G."/>
            <person name="Poulsen M."/>
            <person name="Gibbs R.A."/>
            <person name="Schal C."/>
            <person name="Richards S."/>
            <person name="Belles X."/>
            <person name="Korb J."/>
            <person name="Bornberg-Bauer E."/>
        </authorList>
    </citation>
    <scope>NUCLEOTIDE SEQUENCE [LARGE SCALE GENOMIC DNA]</scope>
    <source>
        <tissue evidence="9">Whole body</tissue>
    </source>
</reference>
<keyword evidence="10" id="KW-1185">Reference proteome</keyword>
<keyword evidence="5 7" id="KW-0472">Membrane</keyword>
<comment type="caution">
    <text evidence="9">The sequence shown here is derived from an EMBL/GenBank/DDBJ whole genome shotgun (WGS) entry which is preliminary data.</text>
</comment>
<evidence type="ECO:0000256" key="5">
    <source>
        <dbReference type="ARBA" id="ARBA00023136"/>
    </source>
</evidence>
<feature type="transmembrane region" description="Helical" evidence="7">
    <location>
        <begin position="387"/>
        <end position="406"/>
    </location>
</feature>
<dbReference type="Proteomes" id="UP000235965">
    <property type="component" value="Unassembled WGS sequence"/>
</dbReference>
<dbReference type="OrthoDB" id="1936208at2759"/>
<evidence type="ECO:0000256" key="7">
    <source>
        <dbReference type="SAM" id="Phobius"/>
    </source>
</evidence>
<accession>A0A2J7QE88</accession>
<gene>
    <name evidence="9" type="ORF">B7P43_G15123</name>
</gene>
<evidence type="ECO:0000313" key="10">
    <source>
        <dbReference type="Proteomes" id="UP000235965"/>
    </source>
</evidence>
<keyword evidence="3 7" id="KW-0812">Transmembrane</keyword>
<feature type="transmembrane region" description="Helical" evidence="7">
    <location>
        <begin position="694"/>
        <end position="717"/>
    </location>
</feature>
<feature type="transmembrane region" description="Helical" evidence="7">
    <location>
        <begin position="648"/>
        <end position="673"/>
    </location>
</feature>
<feature type="compositionally biased region" description="Basic and acidic residues" evidence="6">
    <location>
        <begin position="28"/>
        <end position="45"/>
    </location>
</feature>
<dbReference type="EMBL" id="NEVH01015318">
    <property type="protein sequence ID" value="PNF26902.1"/>
    <property type="molecule type" value="Genomic_DNA"/>
</dbReference>